<reference evidence="2 3" key="1">
    <citation type="submission" date="2018-08" db="EMBL/GenBank/DDBJ databases">
        <title>Sequencing the genomes of 1000 actinobacteria strains.</title>
        <authorList>
            <person name="Klenk H.-P."/>
        </authorList>
    </citation>
    <scope>NUCLEOTIDE SEQUENCE [LARGE SCALE GENOMIC DNA]</scope>
    <source>
        <strain evidence="2 3">DSM 43927</strain>
    </source>
</reference>
<comment type="caution">
    <text evidence="2">The sequence shown here is derived from an EMBL/GenBank/DDBJ whole genome shotgun (WGS) entry which is preliminary data.</text>
</comment>
<dbReference type="RefSeq" id="WP_245974287.1">
    <property type="nucleotide sequence ID" value="NZ_QTTT01000001.1"/>
</dbReference>
<dbReference type="EMBL" id="QTTT01000001">
    <property type="protein sequence ID" value="REE97069.1"/>
    <property type="molecule type" value="Genomic_DNA"/>
</dbReference>
<organism evidence="2 3">
    <name type="scientific">Thermomonospora umbrina</name>
    <dbReference type="NCBI Taxonomy" id="111806"/>
    <lineage>
        <taxon>Bacteria</taxon>
        <taxon>Bacillati</taxon>
        <taxon>Actinomycetota</taxon>
        <taxon>Actinomycetes</taxon>
        <taxon>Streptosporangiales</taxon>
        <taxon>Thermomonosporaceae</taxon>
        <taxon>Thermomonospora</taxon>
    </lineage>
</organism>
<dbReference type="PROSITE" id="PS51186">
    <property type="entry name" value="GNAT"/>
    <property type="match status" value="1"/>
</dbReference>
<dbReference type="GO" id="GO:0016747">
    <property type="term" value="F:acyltransferase activity, transferring groups other than amino-acyl groups"/>
    <property type="evidence" value="ECO:0007669"/>
    <property type="project" value="InterPro"/>
</dbReference>
<evidence type="ECO:0000313" key="2">
    <source>
        <dbReference type="EMBL" id="REE97069.1"/>
    </source>
</evidence>
<sequence>MTLLIEEPVSPALVRVRPYGITDAPRLRRMSDLMSAHSLYSRFFTGTPRIPEMYVRRLDDFDHWDREALVALAGDAMVGVAEYVRDPVDPARADLGVMVADPWRRLGMARMLVTSLADTASRRGIGAFTADVLPDNAPAISALRQGWPLVRPRPADGMVAFTLPLPPSLAS</sequence>
<feature type="domain" description="N-acetyltransferase" evidence="1">
    <location>
        <begin position="25"/>
        <end position="166"/>
    </location>
</feature>
<keyword evidence="3" id="KW-1185">Reference proteome</keyword>
<gene>
    <name evidence="2" type="ORF">DFJ69_2525</name>
</gene>
<dbReference type="SUPFAM" id="SSF55729">
    <property type="entry name" value="Acyl-CoA N-acyltransferases (Nat)"/>
    <property type="match status" value="1"/>
</dbReference>
<evidence type="ECO:0000313" key="3">
    <source>
        <dbReference type="Proteomes" id="UP000256661"/>
    </source>
</evidence>
<proteinExistence type="predicted"/>
<dbReference type="InterPro" id="IPR016181">
    <property type="entry name" value="Acyl_CoA_acyltransferase"/>
</dbReference>
<dbReference type="Proteomes" id="UP000256661">
    <property type="component" value="Unassembled WGS sequence"/>
</dbReference>
<protein>
    <submittedName>
        <fullName evidence="2">Acetyltransferase (GNAT) family protein</fullName>
    </submittedName>
</protein>
<dbReference type="InterPro" id="IPR000182">
    <property type="entry name" value="GNAT_dom"/>
</dbReference>
<name>A0A3D9SMC1_9ACTN</name>
<keyword evidence="2" id="KW-0808">Transferase</keyword>
<dbReference type="Pfam" id="PF00583">
    <property type="entry name" value="Acetyltransf_1"/>
    <property type="match status" value="1"/>
</dbReference>
<dbReference type="Gene3D" id="3.40.630.30">
    <property type="match status" value="1"/>
</dbReference>
<evidence type="ECO:0000259" key="1">
    <source>
        <dbReference type="PROSITE" id="PS51186"/>
    </source>
</evidence>
<dbReference type="AlphaFoldDB" id="A0A3D9SMC1"/>
<dbReference type="CDD" id="cd04301">
    <property type="entry name" value="NAT_SF"/>
    <property type="match status" value="1"/>
</dbReference>
<accession>A0A3D9SMC1</accession>